<organism evidence="2 3">
    <name type="scientific">Vibrio phage V09</name>
    <dbReference type="NCBI Taxonomy" id="2724327"/>
    <lineage>
        <taxon>Viruses</taxon>
        <taxon>Duplodnaviria</taxon>
        <taxon>Heunggongvirae</taxon>
        <taxon>Uroviricota</taxon>
        <taxon>Caudoviricetes</taxon>
        <taxon>Pantevenvirales</taxon>
        <taxon>Straboviridae</taxon>
        <taxon>Schizotequatrovirus</taxon>
        <taxon>Schizotequatrovirus KVP40</taxon>
    </lineage>
</organism>
<proteinExistence type="predicted"/>
<sequence length="55" mass="5799">MKAVFTLSRIVAIYAAGVMTPALYASNPWTVIAPAMVVIGFGISLISDVVSNEKN</sequence>
<dbReference type="Proteomes" id="UP000502092">
    <property type="component" value="Segment"/>
</dbReference>
<evidence type="ECO:0000256" key="1">
    <source>
        <dbReference type="SAM" id="Phobius"/>
    </source>
</evidence>
<keyword evidence="1" id="KW-1133">Transmembrane helix</keyword>
<protein>
    <submittedName>
        <fullName evidence="2">Uncharacterized protein</fullName>
    </submittedName>
</protein>
<feature type="transmembrane region" description="Helical" evidence="1">
    <location>
        <begin position="7"/>
        <end position="25"/>
    </location>
</feature>
<evidence type="ECO:0000313" key="2">
    <source>
        <dbReference type="EMBL" id="QIW91188.1"/>
    </source>
</evidence>
<accession>A0A6H0X9T5</accession>
<keyword evidence="1" id="KW-0812">Transmembrane</keyword>
<gene>
    <name evidence="2" type="ORF">COHAPHLL_00352</name>
</gene>
<reference evidence="2 3" key="1">
    <citation type="submission" date="2020-03" db="EMBL/GenBank/DDBJ databases">
        <authorList>
            <person name="Ni P."/>
            <person name="Yin Y."/>
        </authorList>
    </citation>
    <scope>NUCLEOTIDE SEQUENCE [LARGE SCALE GENOMIC DNA]</scope>
</reference>
<feature type="transmembrane region" description="Helical" evidence="1">
    <location>
        <begin position="31"/>
        <end position="50"/>
    </location>
</feature>
<keyword evidence="1" id="KW-0472">Membrane</keyword>
<dbReference type="EMBL" id="MT135026">
    <property type="protein sequence ID" value="QIW91188.1"/>
    <property type="molecule type" value="Genomic_DNA"/>
</dbReference>
<name>A0A6H0X9T5_9CAUD</name>
<evidence type="ECO:0000313" key="3">
    <source>
        <dbReference type="Proteomes" id="UP000502092"/>
    </source>
</evidence>